<dbReference type="PANTHER" id="PTHR37544">
    <property type="entry name" value="SPRAY-RELATED"/>
    <property type="match status" value="1"/>
</dbReference>
<name>A0A9P1GZI7_9PEZI</name>
<accession>A0A9P1GZI7</accession>
<dbReference type="InterPro" id="IPR021840">
    <property type="entry name" value="DUF3433"/>
</dbReference>
<protein>
    <submittedName>
        <fullName evidence="2">Uncharacterized protein</fullName>
    </submittedName>
</protein>
<proteinExistence type="predicted"/>
<dbReference type="Pfam" id="PF11915">
    <property type="entry name" value="DUF3433"/>
    <property type="match status" value="2"/>
</dbReference>
<evidence type="ECO:0000313" key="3">
    <source>
        <dbReference type="Proteomes" id="UP000838763"/>
    </source>
</evidence>
<reference evidence="2" key="1">
    <citation type="submission" date="2022-11" db="EMBL/GenBank/DDBJ databases">
        <authorList>
            <person name="Scott C."/>
            <person name="Bruce N."/>
        </authorList>
    </citation>
    <scope>NUCLEOTIDE SEQUENCE</scope>
</reference>
<keyword evidence="1" id="KW-0812">Transmembrane</keyword>
<keyword evidence="1" id="KW-0472">Membrane</keyword>
<sequence length="1075" mass="115003">MPRPGKAQTTVSVRALDRDRDSPVEIAAEEGKLSAALPWRPRYLRWPVLVSFALAFATLIAVAQALLNYSNKNGGLGSPRRYTHYFWQYGGTVVITLLLATWTRVEYQAKSTTPWRRLFKGPIRAEQSLLLDYASDLRIVAIFKALANGDFLVAITASITILFWLLVLVATALISPAFIGILKPSTPITLQTVFTETNAGLQSLGPAPFLSMVGVALTDLSFPDCISDTIAYQSFTANLPASARLDVVVDGFTSALDCEPAGITLDSLRYVSSGAYAVIGLTVATASCSIRIEVATSALANTLQGHSSTYILSFQPGSCGGSGSPDDQRVAVIFPEIDIDHDSSSVNDDAEVRIYLTLYPGPIGDELETIGTTKGATSRQLANVNVADLIGAHTRSYQSVDQNGVSNGPYSDPAQLVGSNTFIDANLPMLAALNYKARRSSAAPSLSNLEDSNFLSKMVDEYFQQYMVFIAREGLWSRPQSLPQGWLRSSAIGLSKTLLQALRGTGAADAQVLQDRLKDSTYSVGVEPYERKTEDGLGYFKIYASNPTDAGGPAPVGKADGGGFVDIRDDGVCHMLWTTAGPALLLGLVAVYISAADFSLKGLLPYANLAKGGSFEQSVALDLLDKSLPRILRTSFATRSFTALSSALAVVFAATLAIFSGTLFSAVSVPLSQDLAIPTVDFFPSALADSSNVAPVSCATCSSAADALTASLILAANFSYPRFTFENLVFQTLGLEAPPEEVSLLDQETDEANDPEELIASVVLPAIRPKMSCRLFAFTELDLNLTAGDYRIQGRRNPLRIDVPGERCFDGKGGDEVSNALLSTIPNSGTIASGDLQFGLSLSARDVTQCSDWLYIWGNLADPGTNDTSVTSAGALACNETVEVVDTTVNFHGRMFEISPSDPPITDESTARESPMELETLAYESLVKISSDDLLDPFFSLLVNSRYAIPADALSTEGDTAMQVVADGIIEHHGIFRAQSINSKRRASVLSNSQRDPITTRVLQAVLSAMIALSIISWMLTPSFKMAHSPHSIASTVSFLADGNIFGFLPRGAEWMSESDLKLASWAPAAPRASS</sequence>
<dbReference type="OrthoDB" id="5332281at2759"/>
<evidence type="ECO:0000313" key="2">
    <source>
        <dbReference type="EMBL" id="CAI4213143.1"/>
    </source>
</evidence>
<dbReference type="PANTHER" id="PTHR37544:SF1">
    <property type="entry name" value="PHOSPHORIBOSYLAMINOIMIDAZOLE-SUCCINOCARBOXAMIDE SYNTHASE"/>
    <property type="match status" value="1"/>
</dbReference>
<keyword evidence="1" id="KW-1133">Transmembrane helix</keyword>
<keyword evidence="3" id="KW-1185">Reference proteome</keyword>
<feature type="transmembrane region" description="Helical" evidence="1">
    <location>
        <begin position="86"/>
        <end position="107"/>
    </location>
</feature>
<gene>
    <name evidence="2" type="ORF">PPNO1_LOCUS2894</name>
</gene>
<comment type="caution">
    <text evidence="2">The sequence shown here is derived from an EMBL/GenBank/DDBJ whole genome shotgun (WGS) entry which is preliminary data.</text>
</comment>
<feature type="transmembrane region" description="Helical" evidence="1">
    <location>
        <begin position="641"/>
        <end position="664"/>
    </location>
</feature>
<dbReference type="EMBL" id="CALLCH030000007">
    <property type="protein sequence ID" value="CAI4213143.1"/>
    <property type="molecule type" value="Genomic_DNA"/>
</dbReference>
<feature type="transmembrane region" description="Helical" evidence="1">
    <location>
        <begin position="46"/>
        <end position="66"/>
    </location>
</feature>
<organism evidence="2 3">
    <name type="scientific">Parascedosporium putredinis</name>
    <dbReference type="NCBI Taxonomy" id="1442378"/>
    <lineage>
        <taxon>Eukaryota</taxon>
        <taxon>Fungi</taxon>
        <taxon>Dikarya</taxon>
        <taxon>Ascomycota</taxon>
        <taxon>Pezizomycotina</taxon>
        <taxon>Sordariomycetes</taxon>
        <taxon>Hypocreomycetidae</taxon>
        <taxon>Microascales</taxon>
        <taxon>Microascaceae</taxon>
        <taxon>Parascedosporium</taxon>
    </lineage>
</organism>
<evidence type="ECO:0000256" key="1">
    <source>
        <dbReference type="SAM" id="Phobius"/>
    </source>
</evidence>
<dbReference type="AlphaFoldDB" id="A0A9P1GZI7"/>
<feature type="transmembrane region" description="Helical" evidence="1">
    <location>
        <begin position="575"/>
        <end position="595"/>
    </location>
</feature>
<feature type="transmembrane region" description="Helical" evidence="1">
    <location>
        <begin position="151"/>
        <end position="179"/>
    </location>
</feature>
<dbReference type="Proteomes" id="UP000838763">
    <property type="component" value="Unassembled WGS sequence"/>
</dbReference>